<dbReference type="GO" id="GO:0008278">
    <property type="term" value="C:cohesin complex"/>
    <property type="evidence" value="ECO:0007669"/>
    <property type="project" value="TreeGrafter"/>
</dbReference>
<evidence type="ECO:0000313" key="3">
    <source>
        <dbReference type="EMBL" id="CAE8631829.1"/>
    </source>
</evidence>
<dbReference type="PROSITE" id="PS51425">
    <property type="entry name" value="SCD"/>
    <property type="match status" value="1"/>
</dbReference>
<accession>A0A813H291</accession>
<dbReference type="GO" id="GO:0005634">
    <property type="term" value="C:nucleus"/>
    <property type="evidence" value="ECO:0007669"/>
    <property type="project" value="TreeGrafter"/>
</dbReference>
<keyword evidence="1" id="KW-0472">Membrane</keyword>
<feature type="transmembrane region" description="Helical" evidence="1">
    <location>
        <begin position="661"/>
        <end position="682"/>
    </location>
</feature>
<dbReference type="GO" id="GO:0007062">
    <property type="term" value="P:sister chromatid cohesion"/>
    <property type="evidence" value="ECO:0007669"/>
    <property type="project" value="TreeGrafter"/>
</dbReference>
<dbReference type="Proteomes" id="UP000654075">
    <property type="component" value="Unassembled WGS sequence"/>
</dbReference>
<dbReference type="Gene3D" id="1.25.10.10">
    <property type="entry name" value="Leucine-rich Repeat Variant"/>
    <property type="match status" value="1"/>
</dbReference>
<dbReference type="SUPFAM" id="SSF48371">
    <property type="entry name" value="ARM repeat"/>
    <property type="match status" value="1"/>
</dbReference>
<dbReference type="EMBL" id="CAJNNV010030219">
    <property type="protein sequence ID" value="CAE8631829.1"/>
    <property type="molecule type" value="Genomic_DNA"/>
</dbReference>
<feature type="transmembrane region" description="Helical" evidence="1">
    <location>
        <begin position="633"/>
        <end position="655"/>
    </location>
</feature>
<dbReference type="AlphaFoldDB" id="A0A813H291"/>
<feature type="domain" description="SCD" evidence="2">
    <location>
        <begin position="187"/>
        <end position="274"/>
    </location>
</feature>
<keyword evidence="5" id="KW-1185">Reference proteome</keyword>
<comment type="caution">
    <text evidence="3">The sequence shown here is derived from an EMBL/GenBank/DDBJ whole genome shotgun (WGS) entry which is preliminary data.</text>
</comment>
<proteinExistence type="predicted"/>
<organism evidence="3 5">
    <name type="scientific">Polarella glacialis</name>
    <name type="common">Dinoflagellate</name>
    <dbReference type="NCBI Taxonomy" id="89957"/>
    <lineage>
        <taxon>Eukaryota</taxon>
        <taxon>Sar</taxon>
        <taxon>Alveolata</taxon>
        <taxon>Dinophyceae</taxon>
        <taxon>Suessiales</taxon>
        <taxon>Suessiaceae</taxon>
        <taxon>Polarella</taxon>
    </lineage>
</organism>
<protein>
    <recommendedName>
        <fullName evidence="2">SCD domain-containing protein</fullName>
    </recommendedName>
</protein>
<name>A0A813H291_POLGL</name>
<dbReference type="InterPro" id="IPR011989">
    <property type="entry name" value="ARM-like"/>
</dbReference>
<dbReference type="Pfam" id="PF21581">
    <property type="entry name" value="SCD"/>
    <property type="match status" value="1"/>
</dbReference>
<dbReference type="PANTHER" id="PTHR11199:SF0">
    <property type="entry name" value="LD34181P-RELATED"/>
    <property type="match status" value="1"/>
</dbReference>
<evidence type="ECO:0000313" key="4">
    <source>
        <dbReference type="EMBL" id="CAE8650555.1"/>
    </source>
</evidence>
<sequence length="731" mass="77298">MLYVCYYLQCFFVCCKTVFLAALKDDLQDCEPAEVVQNLTAALALEASEKGADFTQHWLVSREKGALRVRENYPAIWRELVVAPPAAALLGGLLQLLRSWTLALADCQFRSIRHAAVVAGLSLVEGLGIQVCALRDFCGAATVQIRDAEGLSAAGQRLLSLNAELQHAAQCAQDLAAARDSFGAALLSRRTKDVDPEIRRSCFDALGRWAHVDHEACLDPLWTRYLHFGLNDRDPRARAAALAALQDLLRGEPTAVPAAVKSLADHVRPRILARCHDSDAAVGAAAIRCTVALAARGLLPEDDFDPVIDLVWDSDAQRRGEAAAFVSRFVFTEDILDYPPSGLPAGGLLPTGLGGATVAQRRLMMLLQFLGEYADGHFELVERLVGALWRRASCLEDWEAITALVLPGSEAPLSGEHHAALVHLAEATARLAAEDAAANLPQGASHAEAVLDRAARALAPRLPSLLLSCQSEPKAMRRAASLCSNLLRHCALRSGQGGGCDGIVAGAPGEAAAEALKAAFLRQPDLEVQEHIALALSHLLDLCAGARPLVRDVAAALGARFLQLAPLLSSSAGAQGPAVLQHVDGCGEVPPADAILAITMRLRILAKAFDVSLCDLEGFAGTALCLLEDRATAVVVVVVVLVVVVIIVVVVVVVVVVVLVLVIVVIVVIVVVVVVIVLVLVVRGQGNCLRCRARPQSLAAALHSPPGAAGLLVAVSVIDHFIVVGFVVICC</sequence>
<evidence type="ECO:0000259" key="2">
    <source>
        <dbReference type="PROSITE" id="PS51425"/>
    </source>
</evidence>
<evidence type="ECO:0000256" key="1">
    <source>
        <dbReference type="SAM" id="Phobius"/>
    </source>
</evidence>
<gene>
    <name evidence="3" type="ORF">PGLA1383_LOCUS47831</name>
    <name evidence="4" type="ORF">PGLA2088_LOCUS8355</name>
</gene>
<dbReference type="InterPro" id="IPR016024">
    <property type="entry name" value="ARM-type_fold"/>
</dbReference>
<dbReference type="GO" id="GO:0003682">
    <property type="term" value="F:chromatin binding"/>
    <property type="evidence" value="ECO:0007669"/>
    <property type="project" value="TreeGrafter"/>
</dbReference>
<dbReference type="EMBL" id="CAJNNW010008940">
    <property type="protein sequence ID" value="CAE8650555.1"/>
    <property type="molecule type" value="Genomic_DNA"/>
</dbReference>
<dbReference type="GO" id="GO:0000785">
    <property type="term" value="C:chromatin"/>
    <property type="evidence" value="ECO:0007669"/>
    <property type="project" value="TreeGrafter"/>
</dbReference>
<evidence type="ECO:0000313" key="5">
    <source>
        <dbReference type="Proteomes" id="UP000654075"/>
    </source>
</evidence>
<dbReference type="Proteomes" id="UP000626109">
    <property type="component" value="Unassembled WGS sequence"/>
</dbReference>
<dbReference type="InterPro" id="IPR039662">
    <property type="entry name" value="Cohesin_Scc3/SA"/>
</dbReference>
<keyword evidence="1" id="KW-0812">Transmembrane</keyword>
<reference evidence="3" key="1">
    <citation type="submission" date="2021-02" db="EMBL/GenBank/DDBJ databases">
        <authorList>
            <person name="Dougan E. K."/>
            <person name="Rhodes N."/>
            <person name="Thang M."/>
            <person name="Chan C."/>
        </authorList>
    </citation>
    <scope>NUCLEOTIDE SEQUENCE</scope>
</reference>
<keyword evidence="1" id="KW-1133">Transmembrane helix</keyword>
<dbReference type="InterPro" id="IPR020839">
    <property type="entry name" value="SCD"/>
</dbReference>
<dbReference type="PANTHER" id="PTHR11199">
    <property type="entry name" value="STROMAL ANTIGEN"/>
    <property type="match status" value="1"/>
</dbReference>
<dbReference type="OrthoDB" id="498590at2759"/>